<dbReference type="Gene3D" id="3.40.50.300">
    <property type="entry name" value="P-loop containing nucleotide triphosphate hydrolases"/>
    <property type="match status" value="1"/>
</dbReference>
<feature type="domain" description="Endonuclease GajA/Old nuclease/RecF-like AAA" evidence="1">
    <location>
        <begin position="4"/>
        <end position="46"/>
    </location>
</feature>
<dbReference type="InterPro" id="IPR051396">
    <property type="entry name" value="Bact_Antivir_Def_Nuclease"/>
</dbReference>
<reference evidence="2" key="1">
    <citation type="submission" date="2021-05" db="EMBL/GenBank/DDBJ databases">
        <title>Complete genome sequence of the cellulolytic planctomycete Telmatocola sphagniphila SP2T and characterization of the first cellulase from planctomycetes.</title>
        <authorList>
            <person name="Rakitin A.L."/>
            <person name="Beletsky A.V."/>
            <person name="Naumoff D.G."/>
            <person name="Kulichevskaya I.S."/>
            <person name="Mardanov A.V."/>
            <person name="Ravin N.V."/>
            <person name="Dedysh S.N."/>
        </authorList>
    </citation>
    <scope>NUCLEOTIDE SEQUENCE</scope>
    <source>
        <strain evidence="2">SP2T</strain>
    </source>
</reference>
<sequence length="329" mass="36865">MIRLESLHISRFRGIREGKIEGFTDVNILVGKNNSGKTTVMEAIMRCIDSWTSMPDIMGRDVPNTWSEIRKSGTPSIISDFWYQQDLSTNANLSITLKNADTNSQIQLIRFSVTYSKDTHGNLNALPQGDSVHVTGNWVTFRKGLILIQPEDCRNSRIEELFWQSILSNRRDKILLKNLNEVFGLNAEALQLIPPNKLMVLYDNYGIPLDVLGDGTRSALRALILLSMVKSCLVLMEEPECYQHPGSLEKFALAVTKLAQQQQIQLILSTHSIECVNAFLKAAKTVASNAAVFHLSVKDGHQIARKLETETVETLESTGIDVRFADLYA</sequence>
<dbReference type="Proteomes" id="UP000676194">
    <property type="component" value="Chromosome"/>
</dbReference>
<accession>A0A8E6B8G6</accession>
<dbReference type="RefSeq" id="WP_213498627.1">
    <property type="nucleotide sequence ID" value="NZ_CP074694.1"/>
</dbReference>
<protein>
    <submittedName>
        <fullName evidence="2">AAA family ATPase</fullName>
    </submittedName>
</protein>
<name>A0A8E6B8G6_9BACT</name>
<dbReference type="KEGG" id="tsph:KIH39_07220"/>
<dbReference type="PANTHER" id="PTHR43581:SF4">
    <property type="entry name" value="ATP_GTP PHOSPHATASE"/>
    <property type="match status" value="1"/>
</dbReference>
<dbReference type="Pfam" id="PF13175">
    <property type="entry name" value="AAA_15"/>
    <property type="match status" value="2"/>
</dbReference>
<dbReference type="InterPro" id="IPR041685">
    <property type="entry name" value="AAA_GajA/Old/RecF-like"/>
</dbReference>
<proteinExistence type="predicted"/>
<evidence type="ECO:0000313" key="3">
    <source>
        <dbReference type="Proteomes" id="UP000676194"/>
    </source>
</evidence>
<keyword evidence="3" id="KW-1185">Reference proteome</keyword>
<dbReference type="InterPro" id="IPR027417">
    <property type="entry name" value="P-loop_NTPase"/>
</dbReference>
<dbReference type="AlphaFoldDB" id="A0A8E6B8G6"/>
<evidence type="ECO:0000259" key="1">
    <source>
        <dbReference type="Pfam" id="PF13175"/>
    </source>
</evidence>
<evidence type="ECO:0000313" key="2">
    <source>
        <dbReference type="EMBL" id="QVL33691.1"/>
    </source>
</evidence>
<organism evidence="2 3">
    <name type="scientific">Telmatocola sphagniphila</name>
    <dbReference type="NCBI Taxonomy" id="1123043"/>
    <lineage>
        <taxon>Bacteria</taxon>
        <taxon>Pseudomonadati</taxon>
        <taxon>Planctomycetota</taxon>
        <taxon>Planctomycetia</taxon>
        <taxon>Gemmatales</taxon>
        <taxon>Gemmataceae</taxon>
    </lineage>
</organism>
<feature type="domain" description="Endonuclease GajA/Old nuclease/RecF-like AAA" evidence="1">
    <location>
        <begin position="183"/>
        <end position="276"/>
    </location>
</feature>
<dbReference type="PANTHER" id="PTHR43581">
    <property type="entry name" value="ATP/GTP PHOSPHATASE"/>
    <property type="match status" value="1"/>
</dbReference>
<dbReference type="SUPFAM" id="SSF52540">
    <property type="entry name" value="P-loop containing nucleoside triphosphate hydrolases"/>
    <property type="match status" value="1"/>
</dbReference>
<gene>
    <name evidence="2" type="ORF">KIH39_07220</name>
</gene>
<dbReference type="EMBL" id="CP074694">
    <property type="protein sequence ID" value="QVL33691.1"/>
    <property type="molecule type" value="Genomic_DNA"/>
</dbReference>